<reference evidence="9" key="1">
    <citation type="submission" date="2018-05" db="EMBL/GenBank/DDBJ databases">
        <authorList>
            <person name="Hao L."/>
        </authorList>
    </citation>
    <scope>NUCLEOTIDE SEQUENCE [LARGE SCALE GENOMIC DNA]</scope>
</reference>
<dbReference type="Pfam" id="PF12698">
    <property type="entry name" value="ABC2_membrane_3"/>
    <property type="match status" value="1"/>
</dbReference>
<evidence type="ECO:0000256" key="5">
    <source>
        <dbReference type="ARBA" id="ARBA00023136"/>
    </source>
</evidence>
<keyword evidence="9" id="KW-1185">Reference proteome</keyword>
<feature type="transmembrane region" description="Helical" evidence="6">
    <location>
        <begin position="285"/>
        <end position="310"/>
    </location>
</feature>
<dbReference type="InterPro" id="IPR013525">
    <property type="entry name" value="ABC2_TM"/>
</dbReference>
<dbReference type="KEGG" id="bana:BARAN1_0792"/>
<evidence type="ECO:0000313" key="9">
    <source>
        <dbReference type="Proteomes" id="UP000249818"/>
    </source>
</evidence>
<evidence type="ECO:0000256" key="6">
    <source>
        <dbReference type="SAM" id="Phobius"/>
    </source>
</evidence>
<evidence type="ECO:0000256" key="3">
    <source>
        <dbReference type="ARBA" id="ARBA00022692"/>
    </source>
</evidence>
<name>A0A2X3KZ83_9BACT</name>
<feature type="transmembrane region" description="Helical" evidence="6">
    <location>
        <begin position="375"/>
        <end position="395"/>
    </location>
</feature>
<dbReference type="GO" id="GO:0140359">
    <property type="term" value="F:ABC-type transporter activity"/>
    <property type="evidence" value="ECO:0007669"/>
    <property type="project" value="InterPro"/>
</dbReference>
<dbReference type="AlphaFoldDB" id="A0A2X3KZ83"/>
<dbReference type="OrthoDB" id="9789798at2"/>
<dbReference type="Proteomes" id="UP000249818">
    <property type="component" value="Chromosome BARAN1"/>
</dbReference>
<evidence type="ECO:0000256" key="4">
    <source>
        <dbReference type="ARBA" id="ARBA00022989"/>
    </source>
</evidence>
<proteinExistence type="predicted"/>
<accession>A0A2X3KZ83</accession>
<dbReference type="InterPro" id="IPR051449">
    <property type="entry name" value="ABC-2_transporter_component"/>
</dbReference>
<evidence type="ECO:0000259" key="7">
    <source>
        <dbReference type="Pfam" id="PF12698"/>
    </source>
</evidence>
<organism evidence="8 9">
    <name type="scientific">Candidatus Bipolaricaulis anaerobius</name>
    <dbReference type="NCBI Taxonomy" id="2026885"/>
    <lineage>
        <taxon>Bacteria</taxon>
        <taxon>Candidatus Bipolaricaulota</taxon>
        <taxon>Candidatus Bipolaricaulia</taxon>
        <taxon>Candidatus Bipolaricaulales</taxon>
        <taxon>Candidatus Bipolaricaulaceae</taxon>
        <taxon>Candidatus Bipolaricaulis</taxon>
    </lineage>
</organism>
<evidence type="ECO:0000256" key="1">
    <source>
        <dbReference type="ARBA" id="ARBA00004651"/>
    </source>
</evidence>
<feature type="transmembrane region" description="Helical" evidence="6">
    <location>
        <begin position="322"/>
        <end position="339"/>
    </location>
</feature>
<feature type="domain" description="ABC-2 type transporter transmembrane" evidence="7">
    <location>
        <begin position="18"/>
        <end position="395"/>
    </location>
</feature>
<dbReference type="Gene3D" id="3.40.1710.10">
    <property type="entry name" value="abc type-2 transporter like domain"/>
    <property type="match status" value="1"/>
</dbReference>
<dbReference type="GO" id="GO:0005886">
    <property type="term" value="C:plasma membrane"/>
    <property type="evidence" value="ECO:0007669"/>
    <property type="project" value="UniProtKB-SubCell"/>
</dbReference>
<feature type="transmembrane region" description="Helical" evidence="6">
    <location>
        <begin position="239"/>
        <end position="265"/>
    </location>
</feature>
<keyword evidence="5 6" id="KW-0472">Membrane</keyword>
<protein>
    <submittedName>
        <fullName evidence="8">Putative ABC-type Na+ efflux pump, permease component</fullName>
    </submittedName>
</protein>
<keyword evidence="3 6" id="KW-0812">Transmembrane</keyword>
<evidence type="ECO:0000313" key="8">
    <source>
        <dbReference type="EMBL" id="SQD92816.1"/>
    </source>
</evidence>
<dbReference type="PANTHER" id="PTHR30294:SF29">
    <property type="entry name" value="MULTIDRUG ABC TRANSPORTER PERMEASE YBHS-RELATED"/>
    <property type="match status" value="1"/>
</dbReference>
<gene>
    <name evidence="8" type="ORF">BARAN1_0792</name>
</gene>
<dbReference type="RefSeq" id="WP_122031052.1">
    <property type="nucleotide sequence ID" value="NZ_LS483254.1"/>
</dbReference>
<comment type="subcellular location">
    <subcellularLocation>
        <location evidence="1">Cell membrane</location>
        <topology evidence="1">Multi-pass membrane protein</topology>
    </subcellularLocation>
</comment>
<sequence length="421" mass="44640">MGIRNIIAKEVRELLTPQTLIPIVVVAVIFAMMGGVVGDIGEEVTQRPVIGVVDQDEGPLSQIATTVLGATARVVHSGTDVGEGLGRTEEGGGVALLVFPQDFSEKILGGEPGTIEIHWIMRGLGMMDFISSAPVEGAISAVNQAITAALLEGSIPLNPEVILNPTTRTDTTLVKGKTIAGVSPTAISNTLMSQSIMIPLLVMMLMMMAGSTVISSMGLEKESKTLETLLTMPVSRSSIVTGKIVGSALVGLVMALIYMLGFSFYMRSFQMGAIDLGQYGLALGLLDYVLVGGSLFLALLAGLALCIVLGTFARDYRSAQTLLFPITAMAMIPMFLIMFKDFATVSLGLQAVLFVIPFSHPMMAIRALMFDEYPLVLGGIAYSAVFSAVVIAVAVRIFKSDRLLTGGEKSRRAARARCRTP</sequence>
<keyword evidence="4 6" id="KW-1133">Transmembrane helix</keyword>
<dbReference type="EMBL" id="LS483254">
    <property type="protein sequence ID" value="SQD92816.1"/>
    <property type="molecule type" value="Genomic_DNA"/>
</dbReference>
<keyword evidence="2" id="KW-1003">Cell membrane</keyword>
<dbReference type="PANTHER" id="PTHR30294">
    <property type="entry name" value="MEMBRANE COMPONENT OF ABC TRANSPORTER YHHJ-RELATED"/>
    <property type="match status" value="1"/>
</dbReference>
<feature type="transmembrane region" description="Helical" evidence="6">
    <location>
        <begin position="196"/>
        <end position="219"/>
    </location>
</feature>
<feature type="transmembrane region" description="Helical" evidence="6">
    <location>
        <begin position="20"/>
        <end position="38"/>
    </location>
</feature>
<evidence type="ECO:0000256" key="2">
    <source>
        <dbReference type="ARBA" id="ARBA00022475"/>
    </source>
</evidence>